<dbReference type="EMBL" id="UYYB01018723">
    <property type="protein sequence ID" value="VDM71077.1"/>
    <property type="molecule type" value="Genomic_DNA"/>
</dbReference>
<dbReference type="GO" id="GO:0005634">
    <property type="term" value="C:nucleus"/>
    <property type="evidence" value="ECO:0007669"/>
    <property type="project" value="TreeGrafter"/>
</dbReference>
<dbReference type="Gene3D" id="1.20.1050.10">
    <property type="match status" value="1"/>
</dbReference>
<dbReference type="Pfam" id="PF00043">
    <property type="entry name" value="GST_C"/>
    <property type="match status" value="1"/>
</dbReference>
<dbReference type="InterPro" id="IPR036282">
    <property type="entry name" value="Glutathione-S-Trfase_C_sf"/>
</dbReference>
<keyword evidence="4" id="KW-1185">Reference proteome</keyword>
<evidence type="ECO:0000256" key="1">
    <source>
        <dbReference type="ARBA" id="ARBA00030426"/>
    </source>
</evidence>
<evidence type="ECO:0000259" key="2">
    <source>
        <dbReference type="PROSITE" id="PS50405"/>
    </source>
</evidence>
<feature type="domain" description="GST C-terminal" evidence="2">
    <location>
        <begin position="29"/>
        <end position="167"/>
    </location>
</feature>
<dbReference type="FunFam" id="1.20.1050.10:FF:000006">
    <property type="entry name" value="Elongation factor 1 gamma"/>
    <property type="match status" value="1"/>
</dbReference>
<evidence type="ECO:0000313" key="3">
    <source>
        <dbReference type="EMBL" id="VDM71077.1"/>
    </source>
</evidence>
<dbReference type="InterPro" id="IPR004046">
    <property type="entry name" value="GST_C"/>
</dbReference>
<dbReference type="InterPro" id="IPR050802">
    <property type="entry name" value="EF-GSTs"/>
</dbReference>
<organism evidence="3 4">
    <name type="scientific">Strongylus vulgaris</name>
    <name type="common">Blood worm</name>
    <dbReference type="NCBI Taxonomy" id="40348"/>
    <lineage>
        <taxon>Eukaryota</taxon>
        <taxon>Metazoa</taxon>
        <taxon>Ecdysozoa</taxon>
        <taxon>Nematoda</taxon>
        <taxon>Chromadorea</taxon>
        <taxon>Rhabditida</taxon>
        <taxon>Rhabditina</taxon>
        <taxon>Rhabditomorpha</taxon>
        <taxon>Strongyloidea</taxon>
        <taxon>Strongylidae</taxon>
        <taxon>Strongylus</taxon>
    </lineage>
</organism>
<gene>
    <name evidence="3" type="ORF">SVUK_LOCUS6075</name>
</gene>
<name>A0A3P7J3X9_STRVU</name>
<dbReference type="AlphaFoldDB" id="A0A3P7J3X9"/>
<accession>A0A3P7J3X9</accession>
<sequence>MQVPAYEGDVNLFGAESIAIHVAGCANTCAKNCAEVVQWLQWAEGHLLPTVLGYVLPSVSAANLDKKVVDTYKAELLAQLQHLDEALLSRTYLVGERLSLADISVALDLLPAYQHVFDAPTRKKIGNVTRWFQTVVHQPIVKEVLGEVHLCDKVSQFNREHFSDRAFLF</sequence>
<dbReference type="SUPFAM" id="SSF47616">
    <property type="entry name" value="GST C-terminal domain-like"/>
    <property type="match status" value="1"/>
</dbReference>
<dbReference type="GO" id="GO:0005737">
    <property type="term" value="C:cytoplasm"/>
    <property type="evidence" value="ECO:0007669"/>
    <property type="project" value="TreeGrafter"/>
</dbReference>
<dbReference type="CDD" id="cd03181">
    <property type="entry name" value="GST_C_EF1Bgamma_like"/>
    <property type="match status" value="1"/>
</dbReference>
<dbReference type="InterPro" id="IPR010987">
    <property type="entry name" value="Glutathione-S-Trfase_C-like"/>
</dbReference>
<dbReference type="GO" id="GO:0006414">
    <property type="term" value="P:translational elongation"/>
    <property type="evidence" value="ECO:0007669"/>
    <property type="project" value="TreeGrafter"/>
</dbReference>
<dbReference type="OrthoDB" id="249703at2759"/>
<evidence type="ECO:0000313" key="4">
    <source>
        <dbReference type="Proteomes" id="UP000270094"/>
    </source>
</evidence>
<protein>
    <recommendedName>
        <fullName evidence="1">eEF-1B gamma</fullName>
    </recommendedName>
</protein>
<dbReference type="PROSITE" id="PS50405">
    <property type="entry name" value="GST_CTER"/>
    <property type="match status" value="1"/>
</dbReference>
<dbReference type="PANTHER" id="PTHR43986">
    <property type="entry name" value="ELONGATION FACTOR 1-GAMMA"/>
    <property type="match status" value="1"/>
</dbReference>
<reference evidence="3 4" key="1">
    <citation type="submission" date="2018-11" db="EMBL/GenBank/DDBJ databases">
        <authorList>
            <consortium name="Pathogen Informatics"/>
        </authorList>
    </citation>
    <scope>NUCLEOTIDE SEQUENCE [LARGE SCALE GENOMIC DNA]</scope>
</reference>
<dbReference type="Proteomes" id="UP000270094">
    <property type="component" value="Unassembled WGS sequence"/>
</dbReference>
<proteinExistence type="predicted"/>
<dbReference type="PANTHER" id="PTHR43986:SF1">
    <property type="entry name" value="ELONGATION FACTOR 1-GAMMA"/>
    <property type="match status" value="1"/>
</dbReference>